<evidence type="ECO:0000259" key="4">
    <source>
        <dbReference type="Pfam" id="PF19078"/>
    </source>
</evidence>
<gene>
    <name evidence="5" type="ORF">UT64_C0005G0001</name>
</gene>
<dbReference type="Proteomes" id="UP000034137">
    <property type="component" value="Unassembled WGS sequence"/>
</dbReference>
<feature type="domain" description="SbsA Ig-like" evidence="3">
    <location>
        <begin position="1079"/>
        <end position="1184"/>
    </location>
</feature>
<feature type="domain" description="Bacterial Ig-like" evidence="4">
    <location>
        <begin position="555"/>
        <end position="655"/>
    </location>
</feature>
<dbReference type="PANTHER" id="PTHR34677:SF3">
    <property type="entry name" value="BACTERIAL IG-LIKE DOMAIN-CONTAINING PROTEIN"/>
    <property type="match status" value="1"/>
</dbReference>
<evidence type="ECO:0000313" key="5">
    <source>
        <dbReference type="EMBL" id="KKR33621.1"/>
    </source>
</evidence>
<dbReference type="EMBL" id="LBXO01000005">
    <property type="protein sequence ID" value="KKR33621.1"/>
    <property type="molecule type" value="Genomic_DNA"/>
</dbReference>
<feature type="chain" id="PRO_5002533988" description="SbsA Ig-like domain-containing protein" evidence="2">
    <location>
        <begin position="37"/>
        <end position="1282"/>
    </location>
</feature>
<feature type="domain" description="Bacterial Ig-like" evidence="4">
    <location>
        <begin position="656"/>
        <end position="757"/>
    </location>
</feature>
<accession>A0A0G0Q8I9</accession>
<feature type="domain" description="Bacterial Ig-like" evidence="4">
    <location>
        <begin position="760"/>
        <end position="861"/>
    </location>
</feature>
<feature type="non-terminal residue" evidence="5">
    <location>
        <position position="1282"/>
    </location>
</feature>
<comment type="caution">
    <text evidence="5">The sequence shown here is derived from an EMBL/GenBank/DDBJ whole genome shotgun (WGS) entry which is preliminary data.</text>
</comment>
<dbReference type="InterPro" id="IPR013783">
    <property type="entry name" value="Ig-like_fold"/>
</dbReference>
<dbReference type="Pfam" id="PF13205">
    <property type="entry name" value="Big_5"/>
    <property type="match status" value="1"/>
</dbReference>
<proteinExistence type="predicted"/>
<feature type="domain" description="Bacterial Ig-like" evidence="4">
    <location>
        <begin position="349"/>
        <end position="450"/>
    </location>
</feature>
<dbReference type="InterPro" id="IPR044048">
    <property type="entry name" value="Big_12"/>
</dbReference>
<evidence type="ECO:0000313" key="6">
    <source>
        <dbReference type="Proteomes" id="UP000034137"/>
    </source>
</evidence>
<reference evidence="5 6" key="1">
    <citation type="journal article" date="2015" name="Nature">
        <title>rRNA introns, odd ribosomes, and small enigmatic genomes across a large radiation of phyla.</title>
        <authorList>
            <person name="Brown C.T."/>
            <person name="Hug L.A."/>
            <person name="Thomas B.C."/>
            <person name="Sharon I."/>
            <person name="Castelle C.J."/>
            <person name="Singh A."/>
            <person name="Wilkins M.J."/>
            <person name="Williams K.H."/>
            <person name="Banfield J.F."/>
        </authorList>
    </citation>
    <scope>NUCLEOTIDE SEQUENCE [LARGE SCALE GENOMIC DNA]</scope>
</reference>
<organism evidence="5 6">
    <name type="scientific">Candidatus Falkowbacteria bacterium GW2011_GWF2_39_8</name>
    <dbReference type="NCBI Taxonomy" id="1618642"/>
    <lineage>
        <taxon>Bacteria</taxon>
        <taxon>Candidatus Falkowiibacteriota</taxon>
    </lineage>
</organism>
<evidence type="ECO:0000256" key="1">
    <source>
        <dbReference type="ARBA" id="ARBA00022729"/>
    </source>
</evidence>
<name>A0A0G0Q8I9_9BACT</name>
<feature type="domain" description="Bacterial Ig-like" evidence="4">
    <location>
        <begin position="248"/>
        <end position="348"/>
    </location>
</feature>
<keyword evidence="1 2" id="KW-0732">Signal</keyword>
<dbReference type="InterPro" id="IPR032812">
    <property type="entry name" value="SbsA_Ig"/>
</dbReference>
<protein>
    <recommendedName>
        <fullName evidence="7">SbsA Ig-like domain-containing protein</fullName>
    </recommendedName>
</protein>
<dbReference type="Pfam" id="PF19078">
    <property type="entry name" value="Big_12"/>
    <property type="match status" value="7"/>
</dbReference>
<dbReference type="PATRIC" id="fig|1618642.3.peg.154"/>
<feature type="signal peptide" evidence="2">
    <location>
        <begin position="1"/>
        <end position="36"/>
    </location>
</feature>
<evidence type="ECO:0008006" key="7">
    <source>
        <dbReference type="Google" id="ProtNLM"/>
    </source>
</evidence>
<evidence type="ECO:0000256" key="2">
    <source>
        <dbReference type="SAM" id="SignalP"/>
    </source>
</evidence>
<sequence>MKMKKLFQNKFLKKTLLSFAMIALMAGGVFVYQAVATTTGVTIDSPIAATPTYKQAGADVAVQFDVTTDAAGDGTLMVEIYQGSTVIGTTGTYAYTFLDGANNDIVANVTLGMGSAEGNYTVKVTAKQPAGGAQQIDTEVDAVVVDNSLPTLNSVVLADSALKAGETSLVTFTFSEAVTGFDENDVTVGSGTIGAVTVTGNPLVYTGTLTPSAATTDAENVVSVGLIWSDLAANAPISTPTSANYAVDTVRPTVAVTLDDSSLVVGQTAAVTFTFSEVPSEFDSTDVTVGDGSIGAVSATGNPLVFTATLTPTADFQDNVNLVTVGIAWTDPSGNMPSGPTNSANYTIDTLRPTVGAVFTDTALKIGDTSVVTFTFNEVVTGFTNNDLTIVNGALTDVESADGGTTWTGTFTPTADIESATNAIIVDKSGVTDAAGNIGTGATSSNNYAIDTLRPTVVSVVLTDTALKALETSTTTITFSEAVTDFDNTDITTIENGTLSPVASADGGITWTSTFTPSEDIADTTNIITVTKTGINDAAGNAGEGTTSSANYAVDTVRPTVAAVLTDTALTFGETTVVTFTFSEVPSGFDETDVTVANGAIGAVSATGDPLVFTATLTPATDTEDTSNVLTVGFAWVDPSGNMPTGATNSANYTIDTLKPSVVITDNEAGTANIAGGDITYTFTFSEAVTGFTVGEVTVAGGTKAADFATGVDGDTVYTLVVTPAASSVVDITVDVAADVAQDASLNNNTAATQSVQAVDTLAPTVVITDDEAGTANIPGGTVTYTFTFSEAVTGFAVGDVTVANGTKAADFATGVGGDTVYTLAVTPDADSTTSITVDVAGSVAIDANSNDNTAAVQSVQAVDTLAPTVTNVTASTDNGTYNTGDTVNVTVTFSQAVTVVGTPQILLETGATDRQVDYASGSGGATLTFTYTVASGDVSSDLDYNSNAALTLNSGTINDANGNPAVLTLAEPAAAGSLGDNKALVIDGAAPVVNAGSDAGAVTAQFTQNATVTDAGTGVATYAWTKLSGPYAVTFGTASAEDSTVAAAGPGYYVIRLTVTDNAGNVTTDDAAFTWGTTGVPILAYSPNNSATNVAITNGTATITFNTNITLLDATKVTLVDDLTSVSKKGTVAVSGGDGTSAILNIPYTGLANSKTYRINILAGAVRDASGNVNSDGISYFTTVAGGTGTFGIISTTMTKLTGTADNTYGNGWEWVIRMTLPTDQNSFALKFNDWVSGANTLATANNMQYYSEQIAAGTGSSGSPITITAANTYPSNVTVS</sequence>
<dbReference type="SUPFAM" id="SSF49299">
    <property type="entry name" value="PKD domain"/>
    <property type="match status" value="1"/>
</dbReference>
<dbReference type="Gene3D" id="2.60.40.10">
    <property type="entry name" value="Immunoglobulins"/>
    <property type="match status" value="1"/>
</dbReference>
<evidence type="ECO:0000259" key="3">
    <source>
        <dbReference type="Pfam" id="PF13205"/>
    </source>
</evidence>
<feature type="domain" description="Bacterial Ig-like" evidence="4">
    <location>
        <begin position="146"/>
        <end position="247"/>
    </location>
</feature>
<dbReference type="InterPro" id="IPR035986">
    <property type="entry name" value="PKD_dom_sf"/>
</dbReference>
<feature type="domain" description="Bacterial Ig-like" evidence="4">
    <location>
        <begin position="451"/>
        <end position="554"/>
    </location>
</feature>
<dbReference type="PANTHER" id="PTHR34677">
    <property type="match status" value="1"/>
</dbReference>
<dbReference type="Pfam" id="PF22352">
    <property type="entry name" value="K319L-like_PKD"/>
    <property type="match status" value="1"/>
</dbReference>